<accession>A0A0G0Z3V5</accession>
<dbReference type="AlphaFoldDB" id="A0A0G0Z3V5"/>
<sequence length="115" mass="13001">MAERQKITTSVTLFWIGVIVVLIMAGVMALFWSKLPPQLPWLYSFPFGEKQLIGKIWFVWIFAGTEGVLVLTRLLANWAGKNDVTVQNTIMVGVVTAIFLMAASFFRVMMIFLNV</sequence>
<keyword evidence="1" id="KW-0812">Transmembrane</keyword>
<protein>
    <recommendedName>
        <fullName evidence="4">DUF1648 domain-containing protein</fullName>
    </recommendedName>
</protein>
<keyword evidence="1" id="KW-1133">Transmembrane helix</keyword>
<feature type="transmembrane region" description="Helical" evidence="1">
    <location>
        <begin position="52"/>
        <end position="76"/>
    </location>
</feature>
<gene>
    <name evidence="2" type="ORF">UV06_C0001G0154</name>
</gene>
<comment type="caution">
    <text evidence="2">The sequence shown here is derived from an EMBL/GenBank/DDBJ whole genome shotgun (WGS) entry which is preliminary data.</text>
</comment>
<evidence type="ECO:0000256" key="1">
    <source>
        <dbReference type="SAM" id="Phobius"/>
    </source>
</evidence>
<proteinExistence type="predicted"/>
<name>A0A0G0Z3V5_9BACT</name>
<organism evidence="2 3">
    <name type="scientific">Candidatus Collierbacteria bacterium GW2011_GWA2_42_17</name>
    <dbReference type="NCBI Taxonomy" id="1618378"/>
    <lineage>
        <taxon>Bacteria</taxon>
        <taxon>Candidatus Collieribacteriota</taxon>
    </lineage>
</organism>
<feature type="transmembrane region" description="Helical" evidence="1">
    <location>
        <begin position="88"/>
        <end position="113"/>
    </location>
</feature>
<evidence type="ECO:0008006" key="4">
    <source>
        <dbReference type="Google" id="ProtNLM"/>
    </source>
</evidence>
<dbReference type="Proteomes" id="UP000033854">
    <property type="component" value="Unassembled WGS sequence"/>
</dbReference>
<keyword evidence="1" id="KW-0472">Membrane</keyword>
<evidence type="ECO:0000313" key="2">
    <source>
        <dbReference type="EMBL" id="KKS43420.1"/>
    </source>
</evidence>
<reference evidence="2 3" key="1">
    <citation type="journal article" date="2015" name="Nature">
        <title>rRNA introns, odd ribosomes, and small enigmatic genomes across a large radiation of phyla.</title>
        <authorList>
            <person name="Brown C.T."/>
            <person name="Hug L.A."/>
            <person name="Thomas B.C."/>
            <person name="Sharon I."/>
            <person name="Castelle C.J."/>
            <person name="Singh A."/>
            <person name="Wilkins M.J."/>
            <person name="Williams K.H."/>
            <person name="Banfield J.F."/>
        </authorList>
    </citation>
    <scope>NUCLEOTIDE SEQUENCE [LARGE SCALE GENOMIC DNA]</scope>
</reference>
<dbReference type="EMBL" id="LCDA01000001">
    <property type="protein sequence ID" value="KKS43420.1"/>
    <property type="molecule type" value="Genomic_DNA"/>
</dbReference>
<feature type="transmembrane region" description="Helical" evidence="1">
    <location>
        <begin position="12"/>
        <end position="32"/>
    </location>
</feature>
<evidence type="ECO:0000313" key="3">
    <source>
        <dbReference type="Proteomes" id="UP000033854"/>
    </source>
</evidence>